<organism evidence="8 9">
    <name type="scientific">Nesidiocoris tenuis</name>
    <dbReference type="NCBI Taxonomy" id="355587"/>
    <lineage>
        <taxon>Eukaryota</taxon>
        <taxon>Metazoa</taxon>
        <taxon>Ecdysozoa</taxon>
        <taxon>Arthropoda</taxon>
        <taxon>Hexapoda</taxon>
        <taxon>Insecta</taxon>
        <taxon>Pterygota</taxon>
        <taxon>Neoptera</taxon>
        <taxon>Paraneoptera</taxon>
        <taxon>Hemiptera</taxon>
        <taxon>Heteroptera</taxon>
        <taxon>Panheteroptera</taxon>
        <taxon>Cimicomorpha</taxon>
        <taxon>Miridae</taxon>
        <taxon>Dicyphina</taxon>
        <taxon>Nesidiocoris</taxon>
    </lineage>
</organism>
<protein>
    <recommendedName>
        <fullName evidence="6">dihydropyrimidinase</fullName>
        <ecNumber evidence="6">3.5.2.2</ecNumber>
    </recommendedName>
</protein>
<dbReference type="EC" id="3.5.2.2" evidence="6"/>
<dbReference type="InterPro" id="IPR011778">
    <property type="entry name" value="Hydantoinase/dihydroPyrase"/>
</dbReference>
<dbReference type="InterPro" id="IPR050378">
    <property type="entry name" value="Metallo-dep_Hydrolases_sf"/>
</dbReference>
<comment type="catalytic activity">
    <reaction evidence="5">
        <text>5,6-dihydrouracil + H2O = 3-(carbamoylamino)propanoate + H(+)</text>
        <dbReference type="Rhea" id="RHEA:16121"/>
        <dbReference type="ChEBI" id="CHEBI:11892"/>
        <dbReference type="ChEBI" id="CHEBI:15377"/>
        <dbReference type="ChEBI" id="CHEBI:15378"/>
        <dbReference type="ChEBI" id="CHEBI:15901"/>
        <dbReference type="EC" id="3.5.2.2"/>
    </reaction>
</comment>
<keyword evidence="4" id="KW-0378">Hydrolase</keyword>
<dbReference type="Gene3D" id="3.20.20.140">
    <property type="entry name" value="Metal-dependent hydrolases"/>
    <property type="match status" value="1"/>
</dbReference>
<evidence type="ECO:0000256" key="6">
    <source>
        <dbReference type="ARBA" id="ARBA00039113"/>
    </source>
</evidence>
<evidence type="ECO:0000313" key="8">
    <source>
        <dbReference type="EMBL" id="BET02386.1"/>
    </source>
</evidence>
<dbReference type="SUPFAM" id="SSF51338">
    <property type="entry name" value="Composite domain of metallo-dependent hydrolases"/>
    <property type="match status" value="2"/>
</dbReference>
<comment type="similarity">
    <text evidence="2">Belongs to the metallo-dependent hydrolases superfamily. Hydantoinase/dihydropyrimidinase family.</text>
</comment>
<comment type="cofactor">
    <cofactor evidence="1">
        <name>Zn(2+)</name>
        <dbReference type="ChEBI" id="CHEBI:29105"/>
    </cofactor>
</comment>
<evidence type="ECO:0000256" key="2">
    <source>
        <dbReference type="ARBA" id="ARBA00008829"/>
    </source>
</evidence>
<evidence type="ECO:0000259" key="7">
    <source>
        <dbReference type="Pfam" id="PF01979"/>
    </source>
</evidence>
<reference evidence="8 9" key="1">
    <citation type="submission" date="2023-09" db="EMBL/GenBank/DDBJ databases">
        <title>Nesidiocoris tenuis whole genome shotgun sequence.</title>
        <authorList>
            <person name="Shibata T."/>
            <person name="Shimoda M."/>
            <person name="Kobayashi T."/>
            <person name="Uehara T."/>
        </authorList>
    </citation>
    <scope>NUCLEOTIDE SEQUENCE [LARGE SCALE GENOMIC DNA]</scope>
    <source>
        <strain evidence="8 9">Japan</strain>
    </source>
</reference>
<feature type="domain" description="Amidohydrolase-related" evidence="7">
    <location>
        <begin position="56"/>
        <end position="442"/>
    </location>
</feature>
<gene>
    <name evidence="8" type="ORF">NTJ_15204</name>
</gene>
<dbReference type="SUPFAM" id="SSF51556">
    <property type="entry name" value="Metallo-dependent hydrolases"/>
    <property type="match status" value="1"/>
</dbReference>
<dbReference type="PANTHER" id="PTHR11647">
    <property type="entry name" value="HYDRANTOINASE/DIHYDROPYRIMIDINASE FAMILY MEMBER"/>
    <property type="match status" value="1"/>
</dbReference>
<keyword evidence="3" id="KW-0479">Metal-binding</keyword>
<evidence type="ECO:0000256" key="1">
    <source>
        <dbReference type="ARBA" id="ARBA00001947"/>
    </source>
</evidence>
<keyword evidence="9" id="KW-1185">Reference proteome</keyword>
<dbReference type="Proteomes" id="UP001307889">
    <property type="component" value="Chromosome 14"/>
</dbReference>
<dbReference type="EMBL" id="AP028922">
    <property type="protein sequence ID" value="BET02386.1"/>
    <property type="molecule type" value="Genomic_DNA"/>
</dbReference>
<evidence type="ECO:0000256" key="3">
    <source>
        <dbReference type="ARBA" id="ARBA00022723"/>
    </source>
</evidence>
<dbReference type="CDD" id="cd01314">
    <property type="entry name" value="D-HYD"/>
    <property type="match status" value="1"/>
</dbReference>
<dbReference type="PANTHER" id="PTHR11647:SF1">
    <property type="entry name" value="COLLAPSIN RESPONSE MEDIATOR PROTEIN"/>
    <property type="match status" value="1"/>
</dbReference>
<evidence type="ECO:0000256" key="4">
    <source>
        <dbReference type="ARBA" id="ARBA00022801"/>
    </source>
</evidence>
<dbReference type="InterPro" id="IPR032466">
    <property type="entry name" value="Metal_Hydrolase"/>
</dbReference>
<evidence type="ECO:0000313" key="9">
    <source>
        <dbReference type="Proteomes" id="UP001307889"/>
    </source>
</evidence>
<proteinExistence type="inferred from homology"/>
<evidence type="ECO:0000256" key="5">
    <source>
        <dbReference type="ARBA" id="ARBA00036696"/>
    </source>
</evidence>
<dbReference type="NCBIfam" id="TIGR02033">
    <property type="entry name" value="D-hydantoinase"/>
    <property type="match status" value="1"/>
</dbReference>
<dbReference type="Gene3D" id="2.30.40.10">
    <property type="entry name" value="Urease, subunit C, domain 1"/>
    <property type="match status" value="1"/>
</dbReference>
<accession>A0ABN7BDD5</accession>
<dbReference type="Pfam" id="PF01979">
    <property type="entry name" value="Amidohydro_1"/>
    <property type="match status" value="1"/>
</dbReference>
<name>A0ABN7BDD5_9HEMI</name>
<dbReference type="InterPro" id="IPR011059">
    <property type="entry name" value="Metal-dep_hydrolase_composite"/>
</dbReference>
<sequence length="476" mass="51405">MAQKTKPILIRNGTVVNSDGSRISDVLIVDGKIADVKPKIADVPPGAKIVDASGMYVIPGGIDAHTHLDFEFMGTVTKDDFYHGTKAGVVGGTTMVIDFVIPKKGQSLIEALEYWHKKAAGKAVADYAFHMAVTWWGPQVQKEMEILCKERGINSFKMFMAYKDSMMIDDADLYNAFKKCESLGALPMVHAENGHIIKENSSLLLEAGTTGPEGHQLSRPENVEAEATNRACVIAENVGSSLYVVHVMSGSAAETIATRRKAGNRRIFGEALAAGLGTTFPKGADYSTLAAHVMGPPIREDPATPGQLMAHLVSDGLSTTGTDNCTFDKCQKEMGKGDFTKIPNGVNGLEDRMSIIWNNGVRTGVMTPERFVAVTSANAAKIFNIYPKKGAVLAGSDADLVVWNPDRKRTISATTHHHNNDFNIFEGKTVVGNAEVVIVRGRICFEASTGVVNVEKGWGEFVPTPCYSPEVFPKQK</sequence>
<dbReference type="InterPro" id="IPR006680">
    <property type="entry name" value="Amidohydro-rel"/>
</dbReference>